<dbReference type="eggNOG" id="COG0583">
    <property type="taxonomic scope" value="Bacteria"/>
</dbReference>
<name>A0A0A5I7G9_9BACI</name>
<dbReference type="SUPFAM" id="SSF46785">
    <property type="entry name" value="Winged helix' DNA-binding domain"/>
    <property type="match status" value="1"/>
</dbReference>
<dbReference type="OrthoDB" id="9803735at2"/>
<keyword evidence="7" id="KW-1185">Reference proteome</keyword>
<dbReference type="InterPro" id="IPR005119">
    <property type="entry name" value="LysR_subst-bd"/>
</dbReference>
<dbReference type="InterPro" id="IPR036388">
    <property type="entry name" value="WH-like_DNA-bd_sf"/>
</dbReference>
<dbReference type="Pfam" id="PF03466">
    <property type="entry name" value="LysR_substrate"/>
    <property type="match status" value="1"/>
</dbReference>
<dbReference type="STRING" id="1385511.GCA_000425225_00136"/>
<comment type="caution">
    <text evidence="6">The sequence shown here is derived from an EMBL/GenBank/DDBJ whole genome shotgun (WGS) entry which is preliminary data.</text>
</comment>
<dbReference type="EMBL" id="AVPF01000001">
    <property type="protein sequence ID" value="KGX91782.1"/>
    <property type="molecule type" value="Genomic_DNA"/>
</dbReference>
<dbReference type="GO" id="GO:0032993">
    <property type="term" value="C:protein-DNA complex"/>
    <property type="evidence" value="ECO:0007669"/>
    <property type="project" value="TreeGrafter"/>
</dbReference>
<organism evidence="6 7">
    <name type="scientific">Pontibacillus marinus BH030004 = DSM 16465</name>
    <dbReference type="NCBI Taxonomy" id="1385511"/>
    <lineage>
        <taxon>Bacteria</taxon>
        <taxon>Bacillati</taxon>
        <taxon>Bacillota</taxon>
        <taxon>Bacilli</taxon>
        <taxon>Bacillales</taxon>
        <taxon>Bacillaceae</taxon>
        <taxon>Pontibacillus</taxon>
    </lineage>
</organism>
<dbReference type="PROSITE" id="PS50931">
    <property type="entry name" value="HTH_LYSR"/>
    <property type="match status" value="1"/>
</dbReference>
<proteinExistence type="inferred from homology"/>
<dbReference type="InterPro" id="IPR000847">
    <property type="entry name" value="LysR_HTH_N"/>
</dbReference>
<dbReference type="Gene3D" id="3.40.190.290">
    <property type="match status" value="1"/>
</dbReference>
<evidence type="ECO:0000256" key="1">
    <source>
        <dbReference type="ARBA" id="ARBA00009437"/>
    </source>
</evidence>
<dbReference type="Pfam" id="PF00126">
    <property type="entry name" value="HTH_1"/>
    <property type="match status" value="1"/>
</dbReference>
<dbReference type="PANTHER" id="PTHR30346">
    <property type="entry name" value="TRANSCRIPTIONAL DUAL REGULATOR HCAR-RELATED"/>
    <property type="match status" value="1"/>
</dbReference>
<feature type="domain" description="HTH lysR-type" evidence="5">
    <location>
        <begin position="1"/>
        <end position="58"/>
    </location>
</feature>
<dbReference type="AlphaFoldDB" id="A0A0A5I7G9"/>
<dbReference type="Gene3D" id="1.10.10.10">
    <property type="entry name" value="Winged helix-like DNA-binding domain superfamily/Winged helix DNA-binding domain"/>
    <property type="match status" value="1"/>
</dbReference>
<dbReference type="PANTHER" id="PTHR30346:SF28">
    <property type="entry name" value="HTH-TYPE TRANSCRIPTIONAL REGULATOR CYNR"/>
    <property type="match status" value="1"/>
</dbReference>
<accession>A0A0A5I7G9</accession>
<protein>
    <submittedName>
        <fullName evidence="6">LysR family transcriptional regulator</fullName>
    </submittedName>
</protein>
<dbReference type="GO" id="GO:0003677">
    <property type="term" value="F:DNA binding"/>
    <property type="evidence" value="ECO:0007669"/>
    <property type="project" value="UniProtKB-KW"/>
</dbReference>
<keyword evidence="4" id="KW-0804">Transcription</keyword>
<keyword evidence="2" id="KW-0805">Transcription regulation</keyword>
<evidence type="ECO:0000259" key="5">
    <source>
        <dbReference type="PROSITE" id="PS50931"/>
    </source>
</evidence>
<evidence type="ECO:0000256" key="2">
    <source>
        <dbReference type="ARBA" id="ARBA00023015"/>
    </source>
</evidence>
<dbReference type="Proteomes" id="UP000030403">
    <property type="component" value="Unassembled WGS sequence"/>
</dbReference>
<dbReference type="PRINTS" id="PR00039">
    <property type="entry name" value="HTHLYSR"/>
</dbReference>
<dbReference type="InterPro" id="IPR036390">
    <property type="entry name" value="WH_DNA-bd_sf"/>
</dbReference>
<evidence type="ECO:0000256" key="4">
    <source>
        <dbReference type="ARBA" id="ARBA00023163"/>
    </source>
</evidence>
<sequence>MDLHKLKYFVQVVESGSISQAAKALNMTQPPLSILINRFEEEMQVTLFQRYKKRLVLTETGRLLYERGVELLSKTEDIKLELKEQGEGLRGTVRVGCITSANLFLIPSVVQDIISESPNVVTRVKEGDSSYILSELRNGELDLGIVRTTFQAEDLQTTTLLTEPLLLALPPDHYLTEKKAISLLDLKDENFILPNTTFGYGISDHIIESCQAEGFTPNIVYWGTETLPMLQMVSKGVGISFAPKMYKALNGVEAHLVELKAPELTTKLVLVTMKNRYRTPVVNRFMGNTIEIANLWP</sequence>
<evidence type="ECO:0000313" key="6">
    <source>
        <dbReference type="EMBL" id="KGX91782.1"/>
    </source>
</evidence>
<keyword evidence="3" id="KW-0238">DNA-binding</keyword>
<dbReference type="SUPFAM" id="SSF53850">
    <property type="entry name" value="Periplasmic binding protein-like II"/>
    <property type="match status" value="1"/>
</dbReference>
<evidence type="ECO:0000313" key="7">
    <source>
        <dbReference type="Proteomes" id="UP000030403"/>
    </source>
</evidence>
<gene>
    <name evidence="6" type="ORF">N783_00595</name>
</gene>
<reference evidence="6 7" key="1">
    <citation type="submission" date="2013-08" db="EMBL/GenBank/DDBJ databases">
        <authorList>
            <person name="Huang J."/>
            <person name="Wang G."/>
        </authorList>
    </citation>
    <scope>NUCLEOTIDE SEQUENCE [LARGE SCALE GENOMIC DNA]</scope>
    <source>
        <strain evidence="6 7">BH030004</strain>
    </source>
</reference>
<comment type="similarity">
    <text evidence="1">Belongs to the LysR transcriptional regulatory family.</text>
</comment>
<dbReference type="FunFam" id="1.10.10.10:FF:000001">
    <property type="entry name" value="LysR family transcriptional regulator"/>
    <property type="match status" value="1"/>
</dbReference>
<dbReference type="CDD" id="cd05466">
    <property type="entry name" value="PBP2_LTTR_substrate"/>
    <property type="match status" value="1"/>
</dbReference>
<dbReference type="RefSeq" id="WP_027445217.1">
    <property type="nucleotide sequence ID" value="NZ_AULJ01000001.1"/>
</dbReference>
<dbReference type="GO" id="GO:0003700">
    <property type="term" value="F:DNA-binding transcription factor activity"/>
    <property type="evidence" value="ECO:0007669"/>
    <property type="project" value="InterPro"/>
</dbReference>
<evidence type="ECO:0000256" key="3">
    <source>
        <dbReference type="ARBA" id="ARBA00023125"/>
    </source>
</evidence>